<dbReference type="GO" id="GO:0016485">
    <property type="term" value="P:protein processing"/>
    <property type="evidence" value="ECO:0007669"/>
    <property type="project" value="InterPro"/>
</dbReference>
<sequence>MGYGVAVISALIHYINPLAQTTGPGTLMCKSCPSVDLFYVGALETMLFAGLNITWGIITFHGGNLLTLGMKTKSYAYVVWTVITHLGASFATLLVGSSVSLGCVYSLGTLLGLLVINFVNKGPPPGNYNVSLGIDLTHKKEGGIIFGRSKTQRFKKDTNDSPGPGAYLISSEAKSRKQEQHARKQKKNMLQLALSQKPVVHRNNSQLKVNIGSLQNLEEEEEEEIDSVKPERALESGPTGRSMAIMSRDGKKLTSEKVRFTRTNSLSWRRKYVPPSIPKGNTVYGYQENQEGELEPRKPPKMRKEEAPAYLFSFAEKSKHEHRGYGFSKQRERLSFAIFDNPAPNYYDPELGEKYLAPKTKCLNPAVMTLAPSTRITDEIISNCLKKGIPGPGSYDIKAPLAEKLKEPRNRFRLGAKSNTNPYINPELIKIPGPGAYFPETPVEKPQSKKQKPFGSTSKRFQSDDNPSKETPAVGSYEIDEPSQPGPGTYDFVNAKNPMKVQGTANDRSRLQSRIQRLATKGPTVLKLGQTQFLSSNFHVPVFGSQTTRFDDAVADLPPPGAYELSEAFDHLKMKVSQKTPAPGQYNPELPDKKPLHQKAGPFLSTEIRFNERYEQVPGPGSYLIEDYENSLVKKTHNVTLKEQEPVSQRSVKA</sequence>
<keyword evidence="10" id="KW-1185">Reference proteome</keyword>
<keyword evidence="3 8" id="KW-0812">Transmembrane</keyword>
<feature type="transmembrane region" description="Helical" evidence="8">
    <location>
        <begin position="99"/>
        <end position="119"/>
    </location>
</feature>
<evidence type="ECO:0000256" key="4">
    <source>
        <dbReference type="ARBA" id="ARBA00022976"/>
    </source>
</evidence>
<organism evidence="9 10">
    <name type="scientific">Boothiomyces macroporosus</name>
    <dbReference type="NCBI Taxonomy" id="261099"/>
    <lineage>
        <taxon>Eukaryota</taxon>
        <taxon>Fungi</taxon>
        <taxon>Fungi incertae sedis</taxon>
        <taxon>Chytridiomycota</taxon>
        <taxon>Chytridiomycota incertae sedis</taxon>
        <taxon>Chytridiomycetes</taxon>
        <taxon>Rhizophydiales</taxon>
        <taxon>Terramycetaceae</taxon>
        <taxon>Boothiomyces</taxon>
    </lineage>
</organism>
<dbReference type="InterPro" id="IPR051291">
    <property type="entry name" value="CIMAP"/>
</dbReference>
<dbReference type="AlphaFoldDB" id="A0AAD5UJS9"/>
<proteinExistence type="inferred from homology"/>
<keyword evidence="4" id="KW-0914">Notch signaling pathway</keyword>
<feature type="transmembrane region" description="Helical" evidence="8">
    <location>
        <begin position="37"/>
        <end position="62"/>
    </location>
</feature>
<evidence type="ECO:0000313" key="9">
    <source>
        <dbReference type="EMBL" id="KAJ3260086.1"/>
    </source>
</evidence>
<dbReference type="PANTHER" id="PTHR21580">
    <property type="entry name" value="SHIPPO-1-RELATED"/>
    <property type="match status" value="1"/>
</dbReference>
<dbReference type="Proteomes" id="UP001210925">
    <property type="component" value="Unassembled WGS sequence"/>
</dbReference>
<gene>
    <name evidence="9" type="primary">STPG2</name>
    <name evidence="9" type="ORF">HK103_001162</name>
</gene>
<dbReference type="Pfam" id="PF07004">
    <property type="entry name" value="SHIPPO-rpt"/>
    <property type="match status" value="3"/>
</dbReference>
<accession>A0AAD5UJS9</accession>
<feature type="region of interest" description="Disordered" evidence="7">
    <location>
        <begin position="435"/>
        <end position="490"/>
    </location>
</feature>
<dbReference type="InterPro" id="IPR009294">
    <property type="entry name" value="Aph-1"/>
</dbReference>
<comment type="similarity">
    <text evidence="2">Belongs to the APH-1 family.</text>
</comment>
<keyword evidence="5 8" id="KW-1133">Transmembrane helix</keyword>
<dbReference type="GO" id="GO:0016020">
    <property type="term" value="C:membrane"/>
    <property type="evidence" value="ECO:0007669"/>
    <property type="project" value="UniProtKB-SubCell"/>
</dbReference>
<evidence type="ECO:0000256" key="6">
    <source>
        <dbReference type="ARBA" id="ARBA00023136"/>
    </source>
</evidence>
<name>A0AAD5UJS9_9FUNG</name>
<feature type="region of interest" description="Disordered" evidence="7">
    <location>
        <begin position="218"/>
        <end position="244"/>
    </location>
</feature>
<comment type="caution">
    <text evidence="9">The sequence shown here is derived from an EMBL/GenBank/DDBJ whole genome shotgun (WGS) entry which is preliminary data.</text>
</comment>
<comment type="subcellular location">
    <subcellularLocation>
        <location evidence="1">Membrane</location>
        <topology evidence="1">Multi-pass membrane protein</topology>
    </subcellularLocation>
</comment>
<evidence type="ECO:0000256" key="3">
    <source>
        <dbReference type="ARBA" id="ARBA00022692"/>
    </source>
</evidence>
<dbReference type="InterPro" id="IPR010736">
    <property type="entry name" value="SHIPPO-rpt"/>
</dbReference>
<evidence type="ECO:0000256" key="7">
    <source>
        <dbReference type="SAM" id="MobiDB-lite"/>
    </source>
</evidence>
<dbReference type="Pfam" id="PF06105">
    <property type="entry name" value="Aph-1"/>
    <property type="match status" value="1"/>
</dbReference>
<evidence type="ECO:0000313" key="10">
    <source>
        <dbReference type="Proteomes" id="UP001210925"/>
    </source>
</evidence>
<keyword evidence="6 8" id="KW-0472">Membrane</keyword>
<feature type="region of interest" description="Disordered" evidence="7">
    <location>
        <begin position="579"/>
        <end position="598"/>
    </location>
</feature>
<dbReference type="EMBL" id="JADGKB010000013">
    <property type="protein sequence ID" value="KAJ3260086.1"/>
    <property type="molecule type" value="Genomic_DNA"/>
</dbReference>
<dbReference type="PANTHER" id="PTHR21580:SF28">
    <property type="entry name" value="BOREALIN N-TERMINAL DOMAIN-CONTAINING PROTEIN-RELATED"/>
    <property type="match status" value="1"/>
</dbReference>
<evidence type="ECO:0000256" key="8">
    <source>
        <dbReference type="SAM" id="Phobius"/>
    </source>
</evidence>
<evidence type="ECO:0000256" key="1">
    <source>
        <dbReference type="ARBA" id="ARBA00004141"/>
    </source>
</evidence>
<evidence type="ECO:0000256" key="5">
    <source>
        <dbReference type="ARBA" id="ARBA00022989"/>
    </source>
</evidence>
<reference evidence="9" key="1">
    <citation type="submission" date="2020-05" db="EMBL/GenBank/DDBJ databases">
        <title>Phylogenomic resolution of chytrid fungi.</title>
        <authorList>
            <person name="Stajich J.E."/>
            <person name="Amses K."/>
            <person name="Simmons R."/>
            <person name="Seto K."/>
            <person name="Myers J."/>
            <person name="Bonds A."/>
            <person name="Quandt C.A."/>
            <person name="Barry K."/>
            <person name="Liu P."/>
            <person name="Grigoriev I."/>
            <person name="Longcore J.E."/>
            <person name="James T.Y."/>
        </authorList>
    </citation>
    <scope>NUCLEOTIDE SEQUENCE</scope>
    <source>
        <strain evidence="9">PLAUS21</strain>
    </source>
</reference>
<evidence type="ECO:0000256" key="2">
    <source>
        <dbReference type="ARBA" id="ARBA00005577"/>
    </source>
</evidence>
<protein>
    <submittedName>
        <fullName evidence="9">Sperm-tail PG-rich repeat-containing protein 2</fullName>
    </submittedName>
</protein>
<feature type="transmembrane region" description="Helical" evidence="8">
    <location>
        <begin position="74"/>
        <end position="93"/>
    </location>
</feature>